<gene>
    <name evidence="1" type="ORF">BDN72DRAFT_842320</name>
</gene>
<protein>
    <submittedName>
        <fullName evidence="1">Uncharacterized protein</fullName>
    </submittedName>
</protein>
<organism evidence="1 2">
    <name type="scientific">Pluteus cervinus</name>
    <dbReference type="NCBI Taxonomy" id="181527"/>
    <lineage>
        <taxon>Eukaryota</taxon>
        <taxon>Fungi</taxon>
        <taxon>Dikarya</taxon>
        <taxon>Basidiomycota</taxon>
        <taxon>Agaricomycotina</taxon>
        <taxon>Agaricomycetes</taxon>
        <taxon>Agaricomycetidae</taxon>
        <taxon>Agaricales</taxon>
        <taxon>Pluteineae</taxon>
        <taxon>Pluteaceae</taxon>
        <taxon>Pluteus</taxon>
    </lineage>
</organism>
<evidence type="ECO:0000313" key="2">
    <source>
        <dbReference type="Proteomes" id="UP000308600"/>
    </source>
</evidence>
<sequence>MTMPRTAPPNPAPTNSTPASSNTNTSQATTGLRFKISPLTTRRAQMPPQPAPEEPQNSIDHVDEGPSRSIPTTETTSKVKKGPVMHPTGTNTPRDIAAVEWCAQHAGGLRSEFNDWWKDIEMDKTSEAYLDYKQRNDKARGSASSSKKGRK</sequence>
<proteinExistence type="predicted"/>
<name>A0ACD3ARZ4_9AGAR</name>
<dbReference type="Proteomes" id="UP000308600">
    <property type="component" value="Unassembled WGS sequence"/>
</dbReference>
<keyword evidence="2" id="KW-1185">Reference proteome</keyword>
<dbReference type="EMBL" id="ML208361">
    <property type="protein sequence ID" value="TFK68014.1"/>
    <property type="molecule type" value="Genomic_DNA"/>
</dbReference>
<accession>A0ACD3ARZ4</accession>
<reference evidence="1 2" key="1">
    <citation type="journal article" date="2019" name="Nat. Ecol. Evol.">
        <title>Megaphylogeny resolves global patterns of mushroom evolution.</title>
        <authorList>
            <person name="Varga T."/>
            <person name="Krizsan K."/>
            <person name="Foldi C."/>
            <person name="Dima B."/>
            <person name="Sanchez-Garcia M."/>
            <person name="Sanchez-Ramirez S."/>
            <person name="Szollosi G.J."/>
            <person name="Szarkandi J.G."/>
            <person name="Papp V."/>
            <person name="Albert L."/>
            <person name="Andreopoulos W."/>
            <person name="Angelini C."/>
            <person name="Antonin V."/>
            <person name="Barry K.W."/>
            <person name="Bougher N.L."/>
            <person name="Buchanan P."/>
            <person name="Buyck B."/>
            <person name="Bense V."/>
            <person name="Catcheside P."/>
            <person name="Chovatia M."/>
            <person name="Cooper J."/>
            <person name="Damon W."/>
            <person name="Desjardin D."/>
            <person name="Finy P."/>
            <person name="Geml J."/>
            <person name="Haridas S."/>
            <person name="Hughes K."/>
            <person name="Justo A."/>
            <person name="Karasinski D."/>
            <person name="Kautmanova I."/>
            <person name="Kiss B."/>
            <person name="Kocsube S."/>
            <person name="Kotiranta H."/>
            <person name="LaButti K.M."/>
            <person name="Lechner B.E."/>
            <person name="Liimatainen K."/>
            <person name="Lipzen A."/>
            <person name="Lukacs Z."/>
            <person name="Mihaltcheva S."/>
            <person name="Morgado L.N."/>
            <person name="Niskanen T."/>
            <person name="Noordeloos M.E."/>
            <person name="Ohm R.A."/>
            <person name="Ortiz-Santana B."/>
            <person name="Ovrebo C."/>
            <person name="Racz N."/>
            <person name="Riley R."/>
            <person name="Savchenko A."/>
            <person name="Shiryaev A."/>
            <person name="Soop K."/>
            <person name="Spirin V."/>
            <person name="Szebenyi C."/>
            <person name="Tomsovsky M."/>
            <person name="Tulloss R.E."/>
            <person name="Uehling J."/>
            <person name="Grigoriev I.V."/>
            <person name="Vagvolgyi C."/>
            <person name="Papp T."/>
            <person name="Martin F.M."/>
            <person name="Miettinen O."/>
            <person name="Hibbett D.S."/>
            <person name="Nagy L.G."/>
        </authorList>
    </citation>
    <scope>NUCLEOTIDE SEQUENCE [LARGE SCALE GENOMIC DNA]</scope>
    <source>
        <strain evidence="1 2">NL-1719</strain>
    </source>
</reference>
<evidence type="ECO:0000313" key="1">
    <source>
        <dbReference type="EMBL" id="TFK68014.1"/>
    </source>
</evidence>